<organism evidence="2 3">
    <name type="scientific">Sphingomonas lacunae</name>
    <dbReference type="NCBI Taxonomy" id="2698828"/>
    <lineage>
        <taxon>Bacteria</taxon>
        <taxon>Pseudomonadati</taxon>
        <taxon>Pseudomonadota</taxon>
        <taxon>Alphaproteobacteria</taxon>
        <taxon>Sphingomonadales</taxon>
        <taxon>Sphingomonadaceae</taxon>
        <taxon>Sphingomonas</taxon>
    </lineage>
</organism>
<keyword evidence="1" id="KW-0812">Transmembrane</keyword>
<dbReference type="InterPro" id="IPR008621">
    <property type="entry name" value="Cbb3-typ_cyt_oxidase_comp"/>
</dbReference>
<dbReference type="Pfam" id="PF05545">
    <property type="entry name" value="FixQ"/>
    <property type="match status" value="1"/>
</dbReference>
<evidence type="ECO:0000256" key="1">
    <source>
        <dbReference type="SAM" id="Phobius"/>
    </source>
</evidence>
<keyword evidence="1" id="KW-1133">Transmembrane helix</keyword>
<dbReference type="Proteomes" id="UP000503018">
    <property type="component" value="Chromosome"/>
</dbReference>
<evidence type="ECO:0000313" key="2">
    <source>
        <dbReference type="EMBL" id="QJQ31048.1"/>
    </source>
</evidence>
<dbReference type="RefSeq" id="WP_169943259.1">
    <property type="nucleotide sequence ID" value="NZ_CP053015.1"/>
</dbReference>
<name>A0A6M4APT0_9SPHN</name>
<accession>A0A6M4APT0</accession>
<keyword evidence="1" id="KW-0472">Membrane</keyword>
<dbReference type="EMBL" id="CP053015">
    <property type="protein sequence ID" value="QJQ31048.1"/>
    <property type="molecule type" value="Genomic_DNA"/>
</dbReference>
<proteinExistence type="predicted"/>
<dbReference type="CDD" id="cd01324">
    <property type="entry name" value="cbb3_Oxidase_CcoQ"/>
    <property type="match status" value="1"/>
</dbReference>
<evidence type="ECO:0000313" key="3">
    <source>
        <dbReference type="Proteomes" id="UP000503018"/>
    </source>
</evidence>
<gene>
    <name evidence="2" type="ORF">GV829_00085</name>
</gene>
<protein>
    <submittedName>
        <fullName evidence="2">Cbb3-type cytochrome c oxidase subunit 3</fullName>
    </submittedName>
</protein>
<dbReference type="AlphaFoldDB" id="A0A6M4APT0"/>
<feature type="transmembrane region" description="Helical" evidence="1">
    <location>
        <begin position="16"/>
        <end position="34"/>
    </location>
</feature>
<reference evidence="2 3" key="1">
    <citation type="submission" date="2020-01" db="EMBL/GenBank/DDBJ databases">
        <title>Sphingomonas sp. strain CSW-10.</title>
        <authorList>
            <person name="Chen W.-M."/>
        </authorList>
    </citation>
    <scope>NUCLEOTIDE SEQUENCE [LARGE SCALE GENOMIC DNA]</scope>
    <source>
        <strain evidence="2 3">CSW-10</strain>
    </source>
</reference>
<dbReference type="KEGG" id="slan:GV829_00085"/>
<sequence length="57" mass="6337">MSDHSTYDALRHFADSWGLLAMGLSFLVLIAWPFRPGAGDTHRDIATKIFDEDEANG</sequence>
<keyword evidence="3" id="KW-1185">Reference proteome</keyword>